<dbReference type="HOGENOM" id="CLU_082402_0_0_3"/>
<evidence type="ECO:0000313" key="2">
    <source>
        <dbReference type="EMBL" id="KEI67903.1"/>
    </source>
</evidence>
<sequence>MFPPASSAHPNRPHAITSSPMPMSNSILPKTVFSSLKQRHWLELAEYVSLISSAVGSGVVALSGQAFYGVAPLTLALSLNVANRYRLEQQTHQNQIEIVQAQDSVEKLEKNTVKVVMGLRKQLLEEIQSLQQKLEAFPTTEALDSAYRSKQVAALGQAVTSSTEHISLALAEIRAEFRQELQTFSSTETAHLESLQADFQGRFLEIQVVIDQLQQEKSGDSASDLHLSKIQTRLDELTQEHQEVIKPHLRRLLSVVKQLQTNHPRSLPIPPKPLPKNSQS</sequence>
<protein>
    <submittedName>
        <fullName evidence="2">Uncharacterized protein</fullName>
    </submittedName>
</protein>
<dbReference type="GeneID" id="77288468"/>
<name>A0A073CJM0_PLAA1</name>
<dbReference type="eggNOG" id="COG1196">
    <property type="taxonomic scope" value="Bacteria"/>
</dbReference>
<organism evidence="2 3">
    <name type="scientific">Planktothrix agardhii (strain NIVA-CYA 126/8)</name>
    <dbReference type="NCBI Taxonomy" id="388467"/>
    <lineage>
        <taxon>Bacteria</taxon>
        <taxon>Bacillati</taxon>
        <taxon>Cyanobacteriota</taxon>
        <taxon>Cyanophyceae</taxon>
        <taxon>Oscillatoriophycideae</taxon>
        <taxon>Oscillatoriales</taxon>
        <taxon>Microcoleaceae</taxon>
        <taxon>Planktothrix</taxon>
    </lineage>
</organism>
<evidence type="ECO:0000313" key="3">
    <source>
        <dbReference type="Proteomes" id="UP000027395"/>
    </source>
</evidence>
<evidence type="ECO:0000256" key="1">
    <source>
        <dbReference type="SAM" id="MobiDB-lite"/>
    </source>
</evidence>
<reference evidence="2 3" key="1">
    <citation type="journal article" date="2014" name="Appl. Environ. Microbiol.">
        <title>Elucidation of insertion elements encoded on plasmids and in vitro construction of shuttle vectors from the toxic cyanobacterium Planktothrix.</title>
        <authorList>
            <person name="Christiansen G."/>
            <person name="Goesmann A."/>
            <person name="Kurmayer R."/>
        </authorList>
    </citation>
    <scope>NUCLEOTIDE SEQUENCE [LARGE SCALE GENOMIC DNA]</scope>
    <source>
        <strain evidence="2 3">NIVA-CYA 126/8</strain>
    </source>
</reference>
<keyword evidence="3" id="KW-1185">Reference proteome</keyword>
<dbReference type="EMBL" id="CM002803">
    <property type="protein sequence ID" value="KEI67903.1"/>
    <property type="molecule type" value="Genomic_DNA"/>
</dbReference>
<dbReference type="STRING" id="388467.A19Y_3072"/>
<accession>A0A073CJM0</accession>
<dbReference type="Proteomes" id="UP000027395">
    <property type="component" value="Chromosome"/>
</dbReference>
<feature type="region of interest" description="Disordered" evidence="1">
    <location>
        <begin position="1"/>
        <end position="22"/>
    </location>
</feature>
<gene>
    <name evidence="2" type="ORF">A19Y_3072</name>
</gene>
<dbReference type="AlphaFoldDB" id="A0A073CJM0"/>
<dbReference type="PATRIC" id="fig|388467.6.peg.3018"/>
<dbReference type="RefSeq" id="WP_052338594.1">
    <property type="nucleotide sequence ID" value="NZ_CM002803.1"/>
</dbReference>
<proteinExistence type="predicted"/>